<dbReference type="EMBL" id="JABCRI010000010">
    <property type="protein sequence ID" value="KAF8399232.1"/>
    <property type="molecule type" value="Genomic_DNA"/>
</dbReference>
<dbReference type="AlphaFoldDB" id="A0A834ZAD3"/>
<dbReference type="SUPFAM" id="SSF56712">
    <property type="entry name" value="Prokaryotic type I DNA topoisomerase"/>
    <property type="match status" value="1"/>
</dbReference>
<feature type="compositionally biased region" description="Basic residues" evidence="2">
    <location>
        <begin position="245"/>
        <end position="255"/>
    </location>
</feature>
<reference evidence="5 6" key="1">
    <citation type="submission" date="2020-04" db="EMBL/GenBank/DDBJ databases">
        <title>Plant Genome Project.</title>
        <authorList>
            <person name="Zhang R.-G."/>
        </authorList>
    </citation>
    <scope>NUCLEOTIDE SEQUENCE [LARGE SCALE GENOMIC DNA]</scope>
    <source>
        <strain evidence="5">YNK0</strain>
        <tissue evidence="5">Leaf</tissue>
    </source>
</reference>
<dbReference type="InterPro" id="IPR000380">
    <property type="entry name" value="Topo_IA"/>
</dbReference>
<comment type="caution">
    <text evidence="5">The sequence shown here is derived from an EMBL/GenBank/DDBJ whole genome shotgun (WGS) entry which is preliminary data.</text>
</comment>
<keyword evidence="1" id="KW-0413">Isomerase</keyword>
<dbReference type="SMART" id="SM00436">
    <property type="entry name" value="TOP1Bc"/>
    <property type="match status" value="1"/>
</dbReference>
<name>A0A834ZAD3_TETSI</name>
<dbReference type="Proteomes" id="UP000655225">
    <property type="component" value="Unassembled WGS sequence"/>
</dbReference>
<feature type="compositionally biased region" description="Low complexity" evidence="2">
    <location>
        <begin position="265"/>
        <end position="274"/>
    </location>
</feature>
<dbReference type="SMART" id="SM00493">
    <property type="entry name" value="TOPRIM"/>
    <property type="match status" value="1"/>
</dbReference>
<evidence type="ECO:0000256" key="1">
    <source>
        <dbReference type="ARBA" id="ARBA00023235"/>
    </source>
</evidence>
<sequence length="713" mass="79796">MELVLQLQYRAVQNCTVFLPYSPLGNGKECGKCVRLKFKKSRERCMVATDQSKALKFKVERDFFISRSLTDGYGHGGAFTTQSHLGAGFPFTLKFGNIFTYRCLDSGIRLNLPYYACRDRRSFSVKAIQKSQVPRTSINKNENLAAKDGNSRGKYFSFKKFNAYRKRAKSLAACSSSFDGGVQVAVSNQPVKESAHNTRKSVVRTVDVVNSQERVGGDCKKDVEPGPHVSTLAESSNNNQDPKVKVRKKQKTRSKKHEEQLAGISSPSSAAQAKSSKRVSQVKRSSLIKADQSSQASENLSAGETPMTVVDHSASVHHELKKRTGNSTRSRKPQKKVTVLMESEKTIPKPGKSAPLVSSSSELQLAQKFHVESQKKPLGKRPLRQLYPPIGKSVVVVESATKSKVIQGYLGDMFEVLPSYGHVRDLASRSGSVRPDDDFSMVWEVPSAAWTHLKSIKVALKGAENLILASDPDREGEAIAWHILEMLQQQDALNKNITVSRVVFHEITESSIKRALQAPRDIDANLVHAYLARRALDYLIGFNISPLLWRKLPGCQSAGRVQSAALSLICDREMEINDFKPQEYWSVEVELKKDNSLDKAGFPFLSFLTHFDSKKLEQLSISSHAEAKVIEQKISSSKFKVIGSKRSKTRKNPPAPFITSTLQQDAANKLHFSATYTMKVNDISFYPFFFLHLSLQFLHSLLFYMWAKFWLES</sequence>
<dbReference type="GO" id="GO:0006265">
    <property type="term" value="P:DNA topological change"/>
    <property type="evidence" value="ECO:0007669"/>
    <property type="project" value="InterPro"/>
</dbReference>
<feature type="compositionally biased region" description="Polar residues" evidence="2">
    <location>
        <begin position="291"/>
        <end position="302"/>
    </location>
</feature>
<dbReference type="OrthoDB" id="430051at2759"/>
<evidence type="ECO:0000256" key="2">
    <source>
        <dbReference type="SAM" id="MobiDB-lite"/>
    </source>
</evidence>
<dbReference type="Pfam" id="PF01751">
    <property type="entry name" value="Toprim"/>
    <property type="match status" value="1"/>
</dbReference>
<feature type="compositionally biased region" description="Polar residues" evidence="2">
    <location>
        <begin position="232"/>
        <end position="241"/>
    </location>
</feature>
<dbReference type="Gene3D" id="1.10.460.10">
    <property type="entry name" value="Topoisomerase I, domain 2"/>
    <property type="match status" value="1"/>
</dbReference>
<dbReference type="PROSITE" id="PS52039">
    <property type="entry name" value="TOPO_IA_2"/>
    <property type="match status" value="1"/>
</dbReference>
<dbReference type="InterPro" id="IPR023405">
    <property type="entry name" value="Topo_IA_core_domain"/>
</dbReference>
<organism evidence="5 6">
    <name type="scientific">Tetracentron sinense</name>
    <name type="common">Spur-leaf</name>
    <dbReference type="NCBI Taxonomy" id="13715"/>
    <lineage>
        <taxon>Eukaryota</taxon>
        <taxon>Viridiplantae</taxon>
        <taxon>Streptophyta</taxon>
        <taxon>Embryophyta</taxon>
        <taxon>Tracheophyta</taxon>
        <taxon>Spermatophyta</taxon>
        <taxon>Magnoliopsida</taxon>
        <taxon>Trochodendrales</taxon>
        <taxon>Trochodendraceae</taxon>
        <taxon>Tetracentron</taxon>
    </lineage>
</organism>
<accession>A0A834ZAD3</accession>
<dbReference type="CDD" id="cd03363">
    <property type="entry name" value="TOPRIM_TopoIA_TopoI"/>
    <property type="match status" value="1"/>
</dbReference>
<feature type="domain" description="Topo IA-type catalytic" evidence="4">
    <location>
        <begin position="523"/>
        <end position="713"/>
    </location>
</feature>
<dbReference type="PRINTS" id="PR00417">
    <property type="entry name" value="PRTPISMRASEI"/>
</dbReference>
<evidence type="ECO:0008006" key="7">
    <source>
        <dbReference type="Google" id="ProtNLM"/>
    </source>
</evidence>
<dbReference type="PROSITE" id="PS50880">
    <property type="entry name" value="TOPRIM"/>
    <property type="match status" value="1"/>
</dbReference>
<feature type="compositionally biased region" description="Basic and acidic residues" evidence="2">
    <location>
        <begin position="215"/>
        <end position="225"/>
    </location>
</feature>
<dbReference type="InterPro" id="IPR003601">
    <property type="entry name" value="Topo_IA_2"/>
</dbReference>
<evidence type="ECO:0000259" key="4">
    <source>
        <dbReference type="PROSITE" id="PS52039"/>
    </source>
</evidence>
<dbReference type="Pfam" id="PF01131">
    <property type="entry name" value="Topoisom_bac"/>
    <property type="match status" value="1"/>
</dbReference>
<proteinExistence type="predicted"/>
<evidence type="ECO:0000313" key="5">
    <source>
        <dbReference type="EMBL" id="KAF8399232.1"/>
    </source>
</evidence>
<keyword evidence="6" id="KW-1185">Reference proteome</keyword>
<dbReference type="PANTHER" id="PTHR42785:SF1">
    <property type="entry name" value="DNA TOPOISOMERASE"/>
    <property type="match status" value="1"/>
</dbReference>
<dbReference type="GO" id="GO:0003677">
    <property type="term" value="F:DNA binding"/>
    <property type="evidence" value="ECO:0007669"/>
    <property type="project" value="InterPro"/>
</dbReference>
<protein>
    <recommendedName>
        <fullName evidence="7">DNA topoisomerase</fullName>
    </recommendedName>
</protein>
<evidence type="ECO:0000259" key="3">
    <source>
        <dbReference type="PROSITE" id="PS50880"/>
    </source>
</evidence>
<feature type="domain" description="Toprim" evidence="3">
    <location>
        <begin position="392"/>
        <end position="507"/>
    </location>
</feature>
<dbReference type="InterPro" id="IPR013824">
    <property type="entry name" value="Topo_IA_cen_sub1"/>
</dbReference>
<dbReference type="InterPro" id="IPR013497">
    <property type="entry name" value="Topo_IA_cen"/>
</dbReference>
<gene>
    <name evidence="5" type="ORF">HHK36_015097</name>
</gene>
<dbReference type="InterPro" id="IPR006171">
    <property type="entry name" value="TOPRIM_dom"/>
</dbReference>
<evidence type="ECO:0000313" key="6">
    <source>
        <dbReference type="Proteomes" id="UP000655225"/>
    </source>
</evidence>
<dbReference type="GO" id="GO:0003917">
    <property type="term" value="F:DNA topoisomerase type I (single strand cut, ATP-independent) activity"/>
    <property type="evidence" value="ECO:0007669"/>
    <property type="project" value="InterPro"/>
</dbReference>
<dbReference type="PANTHER" id="PTHR42785">
    <property type="entry name" value="DNA TOPOISOMERASE, TYPE IA, CORE"/>
    <property type="match status" value="1"/>
</dbReference>
<dbReference type="InterPro" id="IPR034149">
    <property type="entry name" value="TOPRIM_TopoI"/>
</dbReference>
<feature type="region of interest" description="Disordered" evidence="2">
    <location>
        <begin position="213"/>
        <end position="340"/>
    </location>
</feature>
<dbReference type="Gene3D" id="3.40.50.140">
    <property type="match status" value="1"/>
</dbReference>
<feature type="compositionally biased region" description="Basic residues" evidence="2">
    <location>
        <begin position="319"/>
        <end position="335"/>
    </location>
</feature>